<proteinExistence type="predicted"/>
<keyword evidence="1" id="KW-0472">Membrane</keyword>
<dbReference type="SUPFAM" id="SSF48726">
    <property type="entry name" value="Immunoglobulin"/>
    <property type="match status" value="2"/>
</dbReference>
<gene>
    <name evidence="3" type="ORF">F7725_018635</name>
</gene>
<keyword evidence="4" id="KW-1185">Reference proteome</keyword>
<feature type="domain" description="Ig-like" evidence="2">
    <location>
        <begin position="232"/>
        <end position="304"/>
    </location>
</feature>
<dbReference type="PROSITE" id="PS50835">
    <property type="entry name" value="IG_LIKE"/>
    <property type="match status" value="2"/>
</dbReference>
<keyword evidence="1" id="KW-1133">Transmembrane helix</keyword>
<dbReference type="Gene3D" id="2.60.40.10">
    <property type="entry name" value="Immunoglobulins"/>
    <property type="match status" value="3"/>
</dbReference>
<comment type="caution">
    <text evidence="3">The sequence shown here is derived from an EMBL/GenBank/DDBJ whole genome shotgun (WGS) entry which is preliminary data.</text>
</comment>
<dbReference type="OrthoDB" id="5843397at2759"/>
<evidence type="ECO:0000259" key="2">
    <source>
        <dbReference type="PROSITE" id="PS50835"/>
    </source>
</evidence>
<reference evidence="3 4" key="1">
    <citation type="submission" date="2020-03" db="EMBL/GenBank/DDBJ databases">
        <title>Dissostichus mawsoni Genome sequencing and assembly.</title>
        <authorList>
            <person name="Park H."/>
        </authorList>
    </citation>
    <scope>NUCLEOTIDE SEQUENCE [LARGE SCALE GENOMIC DNA]</scope>
    <source>
        <strain evidence="3">DM0001</strain>
        <tissue evidence="3">Muscle</tissue>
    </source>
</reference>
<keyword evidence="1" id="KW-0812">Transmembrane</keyword>
<evidence type="ECO:0000313" key="4">
    <source>
        <dbReference type="Proteomes" id="UP000518266"/>
    </source>
</evidence>
<dbReference type="InterPro" id="IPR007110">
    <property type="entry name" value="Ig-like_dom"/>
</dbReference>
<dbReference type="InterPro" id="IPR036179">
    <property type="entry name" value="Ig-like_dom_sf"/>
</dbReference>
<dbReference type="InterPro" id="IPR013783">
    <property type="entry name" value="Ig-like_fold"/>
</dbReference>
<dbReference type="EMBL" id="JAAKFY010000021">
    <property type="protein sequence ID" value="KAF3839918.1"/>
    <property type="molecule type" value="Genomic_DNA"/>
</dbReference>
<evidence type="ECO:0000256" key="1">
    <source>
        <dbReference type="SAM" id="Phobius"/>
    </source>
</evidence>
<feature type="domain" description="Ig-like" evidence="2">
    <location>
        <begin position="305"/>
        <end position="388"/>
    </location>
</feature>
<evidence type="ECO:0000313" key="3">
    <source>
        <dbReference type="EMBL" id="KAF3839918.1"/>
    </source>
</evidence>
<dbReference type="PANTHER" id="PTHR46484">
    <property type="entry name" value="SI:CH211-171H4.5-RELATED"/>
    <property type="match status" value="1"/>
</dbReference>
<accession>A0A7J5XUW8</accession>
<protein>
    <recommendedName>
        <fullName evidence="2">Ig-like domain-containing protein</fullName>
    </recommendedName>
</protein>
<name>A0A7J5XUW8_DISMA</name>
<feature type="transmembrane region" description="Helical" evidence="1">
    <location>
        <begin position="512"/>
        <end position="530"/>
    </location>
</feature>
<dbReference type="AlphaFoldDB" id="A0A7J5XUW8"/>
<dbReference type="Proteomes" id="UP000518266">
    <property type="component" value="Unassembled WGS sequence"/>
</dbReference>
<dbReference type="PANTHER" id="PTHR46484:SF7">
    <property type="entry name" value="MYELIN-ASSOCIATED GLYCOPROTEIN-LIKE-RELATED"/>
    <property type="match status" value="1"/>
</dbReference>
<dbReference type="Pfam" id="PF13895">
    <property type="entry name" value="Ig_2"/>
    <property type="match status" value="1"/>
</dbReference>
<organism evidence="3 4">
    <name type="scientific">Dissostichus mawsoni</name>
    <name type="common">Antarctic cod</name>
    <dbReference type="NCBI Taxonomy" id="36200"/>
    <lineage>
        <taxon>Eukaryota</taxon>
        <taxon>Metazoa</taxon>
        <taxon>Chordata</taxon>
        <taxon>Craniata</taxon>
        <taxon>Vertebrata</taxon>
        <taxon>Euteleostomi</taxon>
        <taxon>Actinopterygii</taxon>
        <taxon>Neopterygii</taxon>
        <taxon>Teleostei</taxon>
        <taxon>Neoteleostei</taxon>
        <taxon>Acanthomorphata</taxon>
        <taxon>Eupercaria</taxon>
        <taxon>Perciformes</taxon>
        <taxon>Notothenioidei</taxon>
        <taxon>Nototheniidae</taxon>
        <taxon>Dissostichus</taxon>
    </lineage>
</organism>
<sequence length="574" mass="64445">MWLPLKLPVGYHNYPDLRSDFNNIPNRAHPAMGNSGSTGFITSTPRKLSWGRQKEDTVKLNGFLTQCDEDRWRIKGKQSLSVKKVHLSRSIHYVDLALQENNTVHSIRGEMHNPAFGGQDGLFHMDPLFCGPLLKRSTRILCGDPCSFTYPDPGKKVTEFIGMWSEASHQPIYHREKSKIMQQYRNRTELLGDVRQNICTLKIDPLQQSDQGPFHFRIEMTDYERFSYKDNPVSITMISELNPIGFSMKEEVTEGHSVAASCSVSHSCPTSPPVFTWSQSGEEHVQPQQLEDGQWSATSTLTFQPTSADHNKPVEHKSEVKEGEAVRLRCSSDAYPPATSYQWHNETGAQLHQGHDYTLLKVSRHAGTLYCTAINTIGSGKSNPVQLNGDMVKCVCISDSKPPSMLYFVLPDRVLPSTKVEKHGSVTIGTLHAELGSSVAVCCLANNTMGNANLTLSLPVNSKMHIYHHRLGSRWDSGDDFYNDESCEKMLVKPDDDVAHPVYAAQKEKRGAMMMLIALTLITMTMTMYMATWRTTWMTQYMQICNSVELSGGAAAVSLSDVILMWINKLNQKY</sequence>